<name>A0AAW0M2Q6_QUESU</name>
<reference evidence="1" key="2">
    <citation type="journal article" date="2018" name="Sci. Data">
        <title>The draft genome sequence of cork oak.</title>
        <authorList>
            <person name="Ramos A.M."/>
            <person name="Usie A."/>
            <person name="Barbosa P."/>
            <person name="Barros P.M."/>
            <person name="Capote T."/>
            <person name="Chaves I."/>
            <person name="Simoes F."/>
            <person name="Abreu I."/>
            <person name="Carrasquinho I."/>
            <person name="Faro C."/>
            <person name="Guimaraes J.B."/>
            <person name="Mendonca D."/>
            <person name="Nobrega F."/>
            <person name="Rodrigues L."/>
            <person name="Saibo N.J.M."/>
            <person name="Varela M.C."/>
            <person name="Egas C."/>
            <person name="Matos J."/>
            <person name="Miguel C.M."/>
            <person name="Oliveira M.M."/>
            <person name="Ricardo C.P."/>
            <person name="Goncalves S."/>
        </authorList>
    </citation>
    <scope>NUCLEOTIDE SEQUENCE [LARGE SCALE GENOMIC DNA]</scope>
    <source>
        <strain evidence="1">HL8</strain>
    </source>
</reference>
<reference evidence="1" key="1">
    <citation type="submission" date="2017-12" db="EMBL/GenBank/DDBJ databases">
        <authorList>
            <person name="Barbosa P."/>
            <person name="Usie A."/>
            <person name="Ramos A.M."/>
        </authorList>
    </citation>
    <scope>NUCLEOTIDE SEQUENCE</scope>
    <source>
        <strain evidence="1">HL8</strain>
        <tissue evidence="1">Leaves</tissue>
    </source>
</reference>
<protein>
    <submittedName>
        <fullName evidence="1">Rab escort protein 1</fullName>
    </submittedName>
</protein>
<organism evidence="1">
    <name type="scientific">Quercus suber</name>
    <name type="common">Cork oak</name>
    <dbReference type="NCBI Taxonomy" id="58331"/>
    <lineage>
        <taxon>Eukaryota</taxon>
        <taxon>Viridiplantae</taxon>
        <taxon>Streptophyta</taxon>
        <taxon>Embryophyta</taxon>
        <taxon>Tracheophyta</taxon>
        <taxon>Spermatophyta</taxon>
        <taxon>Magnoliopsida</taxon>
        <taxon>eudicotyledons</taxon>
        <taxon>Gunneridae</taxon>
        <taxon>Pentapetalae</taxon>
        <taxon>rosids</taxon>
        <taxon>fabids</taxon>
        <taxon>Fagales</taxon>
        <taxon>Fagaceae</taxon>
        <taxon>Quercus</taxon>
    </lineage>
</organism>
<accession>A0AAW0M2Q6</accession>
<evidence type="ECO:0000313" key="1">
    <source>
        <dbReference type="EMBL" id="KAK7857573.1"/>
    </source>
</evidence>
<proteinExistence type="predicted"/>
<reference evidence="1" key="3">
    <citation type="submission" date="2023-07" db="EMBL/GenBank/DDBJ databases">
        <title>An improved reference 1 genome and first organelle genomes of Quercus suber.</title>
        <authorList>
            <consortium name="Genosuber Consortium"/>
            <person name="Usie A."/>
            <person name="Serra O."/>
            <person name="Barros P."/>
        </authorList>
    </citation>
    <scope>NUCLEOTIDE SEQUENCE</scope>
    <source>
        <strain evidence="1">HL8</strain>
        <tissue evidence="1">Leaves</tissue>
    </source>
</reference>
<comment type="caution">
    <text evidence="1">The sequence shown here is derived from an EMBL/GenBank/DDBJ whole genome shotgun (WGS) entry which is preliminary data.</text>
</comment>
<sequence length="141" mass="15959">MDSLSEMCVDIVPFSFFRFVIYFSTLYHDANQGQKLLNTAMDSLLTLPESAHPESSTTVHNENSAEEKPTVLWKALYIQELTMDHFESISSAPMPDGNLNYNNILHATLKDHFESISSAPMPDGNLNYNNILHATLKVFYL</sequence>
<dbReference type="AlphaFoldDB" id="A0AAW0M2Q6"/>
<dbReference type="EMBL" id="PKMF04000026">
    <property type="protein sequence ID" value="KAK7857573.1"/>
    <property type="molecule type" value="Genomic_DNA"/>
</dbReference>
<gene>
    <name evidence="1" type="primary">REP_4</name>
    <name evidence="1" type="ORF">CFP56_017134</name>
</gene>